<name>A0A1B1NR04_9VIBR</name>
<sequence>MHSTDNFTEQLKQLSDLDHIIKSELSASDINTEEITELVDKREQLLQRLLCTIDELPQLSQTEQWQQAIKETQNVVLLMQSKTTLIGQTLYKYRHGNKSVQQYKKFL</sequence>
<protein>
    <recommendedName>
        <fullName evidence="5">Flagellar protein FliT</fullName>
    </recommendedName>
</protein>
<dbReference type="Proteomes" id="UP000095131">
    <property type="component" value="Unassembled WGS sequence"/>
</dbReference>
<gene>
    <name evidence="2" type="ORF">VSF3289_00987</name>
    <name evidence="1" type="ORF">VSVS05_00663</name>
</gene>
<evidence type="ECO:0000313" key="4">
    <source>
        <dbReference type="Proteomes" id="UP000095131"/>
    </source>
</evidence>
<reference evidence="1 3" key="1">
    <citation type="submission" date="2016-07" db="EMBL/GenBank/DDBJ databases">
        <title>Genome sequencing of Vibrio scophthalmi strain VS-05, an isolated from Paralichthys olivaceus.</title>
        <authorList>
            <person name="Han H.-J."/>
        </authorList>
    </citation>
    <scope>NUCLEOTIDE SEQUENCE [LARGE SCALE GENOMIC DNA]</scope>
    <source>
        <strain evidence="1 3">VS-05</strain>
    </source>
</reference>
<proteinExistence type="predicted"/>
<dbReference type="GeneID" id="96871340"/>
<dbReference type="AlphaFoldDB" id="A0A1B1NR04"/>
<organism evidence="2 4">
    <name type="scientific">Vibrio scophthalmi</name>
    <dbReference type="NCBI Taxonomy" id="45658"/>
    <lineage>
        <taxon>Bacteria</taxon>
        <taxon>Pseudomonadati</taxon>
        <taxon>Pseudomonadota</taxon>
        <taxon>Gammaproteobacteria</taxon>
        <taxon>Vibrionales</taxon>
        <taxon>Vibrionaceae</taxon>
        <taxon>Vibrio</taxon>
    </lineage>
</organism>
<dbReference type="RefSeq" id="WP_065430729.1">
    <property type="nucleotide sequence ID" value="NZ_CP016307.1"/>
</dbReference>
<keyword evidence="3" id="KW-1185">Reference proteome</keyword>
<evidence type="ECO:0000313" key="2">
    <source>
        <dbReference type="EMBL" id="ODS10727.1"/>
    </source>
</evidence>
<reference evidence="2 4" key="2">
    <citation type="submission" date="2016-08" db="EMBL/GenBank/DDBJ databases">
        <title>Genome sequencing of Vibrio scophthalmi strain FP3289, an isolated from Paralichthys olivaceus.</title>
        <authorList>
            <person name="Han H.-J."/>
        </authorList>
    </citation>
    <scope>NUCLEOTIDE SEQUENCE [LARGE SCALE GENOMIC DNA]</scope>
    <source>
        <strain evidence="2 4">FP3289</strain>
    </source>
</reference>
<dbReference type="OrthoDB" id="5905433at2"/>
<dbReference type="KEGG" id="vsc:VSVS12_02310"/>
<dbReference type="Proteomes" id="UP000092528">
    <property type="component" value="Chromosome 1"/>
</dbReference>
<dbReference type="STRING" id="45658.VSVS12_02310"/>
<dbReference type="EMBL" id="MDCJ01000002">
    <property type="protein sequence ID" value="ODS10727.1"/>
    <property type="molecule type" value="Genomic_DNA"/>
</dbReference>
<dbReference type="PATRIC" id="fig|45658.6.peg.2277"/>
<evidence type="ECO:0000313" key="1">
    <source>
        <dbReference type="EMBL" id="ANU35795.1"/>
    </source>
</evidence>
<dbReference type="EMBL" id="CP016414">
    <property type="protein sequence ID" value="ANU35795.1"/>
    <property type="molecule type" value="Genomic_DNA"/>
</dbReference>
<accession>A0A1B1NR04</accession>
<evidence type="ECO:0008006" key="5">
    <source>
        <dbReference type="Google" id="ProtNLM"/>
    </source>
</evidence>
<evidence type="ECO:0000313" key="3">
    <source>
        <dbReference type="Proteomes" id="UP000092528"/>
    </source>
</evidence>